<dbReference type="GO" id="GO:0006354">
    <property type="term" value="P:DNA-templated transcription elongation"/>
    <property type="evidence" value="ECO:0007669"/>
    <property type="project" value="TreeGrafter"/>
</dbReference>
<evidence type="ECO:0000259" key="2">
    <source>
        <dbReference type="Pfam" id="PF14760"/>
    </source>
</evidence>
<protein>
    <recommendedName>
        <fullName evidence="5">Nucleoside diphosphate kinase regulator</fullName>
    </recommendedName>
</protein>
<proteinExistence type="predicted"/>
<dbReference type="InterPro" id="IPR029462">
    <property type="entry name" value="Rnk_N"/>
</dbReference>
<dbReference type="GO" id="GO:0070063">
    <property type="term" value="F:RNA polymerase binding"/>
    <property type="evidence" value="ECO:0007669"/>
    <property type="project" value="InterPro"/>
</dbReference>
<evidence type="ECO:0000313" key="4">
    <source>
        <dbReference type="Proteomes" id="UP000249130"/>
    </source>
</evidence>
<dbReference type="GO" id="GO:0003677">
    <property type="term" value="F:DNA binding"/>
    <property type="evidence" value="ECO:0007669"/>
    <property type="project" value="InterPro"/>
</dbReference>
<dbReference type="SUPFAM" id="SSF54534">
    <property type="entry name" value="FKBP-like"/>
    <property type="match status" value="1"/>
</dbReference>
<feature type="domain" description="Regulator of nucleoside diphosphate kinase N-terminal" evidence="2">
    <location>
        <begin position="8"/>
        <end position="47"/>
    </location>
</feature>
<evidence type="ECO:0008006" key="5">
    <source>
        <dbReference type="Google" id="ProtNLM"/>
    </source>
</evidence>
<dbReference type="Pfam" id="PF01272">
    <property type="entry name" value="GreA_GreB"/>
    <property type="match status" value="1"/>
</dbReference>
<dbReference type="InterPro" id="IPR036953">
    <property type="entry name" value="GreA/GreB_C_sf"/>
</dbReference>
<dbReference type="Proteomes" id="UP000249130">
    <property type="component" value="Unassembled WGS sequence"/>
</dbReference>
<dbReference type="Gene3D" id="3.10.50.30">
    <property type="entry name" value="Transcription elongation factor, GreA/GreB, C-terminal domain"/>
    <property type="match status" value="1"/>
</dbReference>
<sequence>MSDSHVLPPIALRPADRERLEQLAQANLSRVPDTADYLAREVDRARVLPPDDNASDFVAMGSWVAFRDASTGRTRHVMLVYPEQADVTAGRISVLTPIGAALVGLSTGQSIAWRTPGGEERSLSVVAVGDAAVPRETALSGT</sequence>
<dbReference type="OrthoDB" id="192847at2"/>
<organism evidence="3 4">
    <name type="scientific">Rhodoplanes roseus</name>
    <dbReference type="NCBI Taxonomy" id="29409"/>
    <lineage>
        <taxon>Bacteria</taxon>
        <taxon>Pseudomonadati</taxon>
        <taxon>Pseudomonadota</taxon>
        <taxon>Alphaproteobacteria</taxon>
        <taxon>Hyphomicrobiales</taxon>
        <taxon>Nitrobacteraceae</taxon>
        <taxon>Rhodoplanes</taxon>
    </lineage>
</organism>
<dbReference type="AlphaFoldDB" id="A0A327KZL4"/>
<dbReference type="GO" id="GO:0032784">
    <property type="term" value="P:regulation of DNA-templated transcription elongation"/>
    <property type="evidence" value="ECO:0007669"/>
    <property type="project" value="InterPro"/>
</dbReference>
<dbReference type="RefSeq" id="WP_111418843.1">
    <property type="nucleotide sequence ID" value="NZ_NPEX01000049.1"/>
</dbReference>
<dbReference type="InterPro" id="IPR023459">
    <property type="entry name" value="Tscrpt_elong_fac_GreA/B_fam"/>
</dbReference>
<dbReference type="EMBL" id="NPEX01000049">
    <property type="protein sequence ID" value="RAI44330.1"/>
    <property type="molecule type" value="Genomic_DNA"/>
</dbReference>
<dbReference type="NCBIfam" id="NF004396">
    <property type="entry name" value="PRK05753.1"/>
    <property type="match status" value="1"/>
</dbReference>
<dbReference type="PANTHER" id="PTHR30437:SF5">
    <property type="entry name" value="REGULATOR OF NUCLEOSIDE DIPHOSPHATE KINASE"/>
    <property type="match status" value="1"/>
</dbReference>
<keyword evidence="4" id="KW-1185">Reference proteome</keyword>
<accession>A0A327KZL4</accession>
<reference evidence="3 4" key="1">
    <citation type="submission" date="2017-07" db="EMBL/GenBank/DDBJ databases">
        <title>Draft Genome Sequences of Select Purple Nonsulfur Bacteria.</title>
        <authorList>
            <person name="Lasarre B."/>
            <person name="Mckinlay J.B."/>
        </authorList>
    </citation>
    <scope>NUCLEOTIDE SEQUENCE [LARGE SCALE GENOMIC DNA]</scope>
    <source>
        <strain evidence="3 4">DSM 5909</strain>
    </source>
</reference>
<evidence type="ECO:0000259" key="1">
    <source>
        <dbReference type="Pfam" id="PF01272"/>
    </source>
</evidence>
<dbReference type="Pfam" id="PF14760">
    <property type="entry name" value="Rnk_N"/>
    <property type="match status" value="1"/>
</dbReference>
<evidence type="ECO:0000313" key="3">
    <source>
        <dbReference type="EMBL" id="RAI44330.1"/>
    </source>
</evidence>
<dbReference type="PANTHER" id="PTHR30437">
    <property type="entry name" value="TRANSCRIPTION ELONGATION FACTOR GREA"/>
    <property type="match status" value="1"/>
</dbReference>
<feature type="domain" description="Transcription elongation factor GreA/GreB C-terminal" evidence="1">
    <location>
        <begin position="55"/>
        <end position="128"/>
    </location>
</feature>
<dbReference type="InterPro" id="IPR001437">
    <property type="entry name" value="Tscrpt_elong_fac_GreA/B_C"/>
</dbReference>
<comment type="caution">
    <text evidence="3">The sequence shown here is derived from an EMBL/GenBank/DDBJ whole genome shotgun (WGS) entry which is preliminary data.</text>
</comment>
<name>A0A327KZL4_9BRAD</name>
<gene>
    <name evidence="3" type="ORF">CH341_09705</name>
</gene>